<name>A0A7W6ALA5_9HYPH</name>
<accession>A0A7W6ALA5</accession>
<dbReference type="Proteomes" id="UP000517759">
    <property type="component" value="Unassembled WGS sequence"/>
</dbReference>
<protein>
    <recommendedName>
        <fullName evidence="1">Spore protein YkvP/CgeB glycosyl transferase-like domain-containing protein</fullName>
    </recommendedName>
</protein>
<evidence type="ECO:0000313" key="3">
    <source>
        <dbReference type="Proteomes" id="UP000517759"/>
    </source>
</evidence>
<evidence type="ECO:0000313" key="2">
    <source>
        <dbReference type="EMBL" id="MBB3905562.1"/>
    </source>
</evidence>
<reference evidence="2 3" key="1">
    <citation type="submission" date="2020-08" db="EMBL/GenBank/DDBJ databases">
        <title>Genomic Encyclopedia of Type Strains, Phase IV (KMG-IV): sequencing the most valuable type-strain genomes for metagenomic binning, comparative biology and taxonomic classification.</title>
        <authorList>
            <person name="Goeker M."/>
        </authorList>
    </citation>
    <scope>NUCLEOTIDE SEQUENCE [LARGE SCALE GENOMIC DNA]</scope>
    <source>
        <strain evidence="2 3">DSM 24105</strain>
    </source>
</reference>
<sequence>MANLFSKGGAALRLRSAVKGLHPLARRAFQLLDKDPNVIGFDPDYYLRHNPDVAQAQVHPLLHAIKHGAPEGREVAPGFSAHWYSEMNEIEGSDANDAILHLIHARSGSKKQKLAFFGYAWNGEWRLDAYMREVVSSISSLGIDVDVYIGNQFTREGGPKGFREDLTTKDLKAFVKSQDYDFAFSFNNALITPDTVDGLDCVIVSIVVDSRHHLFDHMDDGGAEVFRLPIHVAPIYTSLVSDLEFSLGHRTLATFLPAATQITRREPSAGEDSITISWIASLVGDHNVDSFMARIPDLPGGLELVKRCLSDIERTGKIGDDCITQEAAHILCSWASWDFQYLEMQLQNIVTNGTRLATVDILAPLGLRVFGNKRWRTASTFLPAVAYSYRSGSGLQRHAELCAIYDQSKISINFPQSQAATGMQYRILDILASKSLLITKDVPDSDMEKLFGKTSPIVTFTDLADLRTKCNYYLNNEEERLDCVKKCNALVATGFSFRERTLQYLDLSNKKASQAINPDDGRGSIILIGANRVREWAARHWRTA</sequence>
<dbReference type="RefSeq" id="WP_183513475.1">
    <property type="nucleotide sequence ID" value="NZ_BSPG01000045.1"/>
</dbReference>
<comment type="caution">
    <text evidence="2">The sequence shown here is derived from an EMBL/GenBank/DDBJ whole genome shotgun (WGS) entry which is preliminary data.</text>
</comment>
<dbReference type="InterPro" id="IPR055259">
    <property type="entry name" value="YkvP/CgeB_Glyco_trans-like"/>
</dbReference>
<dbReference type="EMBL" id="JACIDN010000014">
    <property type="protein sequence ID" value="MBB3905562.1"/>
    <property type="molecule type" value="Genomic_DNA"/>
</dbReference>
<evidence type="ECO:0000259" key="1">
    <source>
        <dbReference type="Pfam" id="PF13524"/>
    </source>
</evidence>
<dbReference type="AlphaFoldDB" id="A0A7W6ALA5"/>
<feature type="domain" description="Spore protein YkvP/CgeB glycosyl transferase-like" evidence="1">
    <location>
        <begin position="366"/>
        <end position="505"/>
    </location>
</feature>
<proteinExistence type="predicted"/>
<gene>
    <name evidence="2" type="ORF">GGR33_005102</name>
</gene>
<organism evidence="2 3">
    <name type="scientific">Methylobacterium brachythecii</name>
    <dbReference type="NCBI Taxonomy" id="1176177"/>
    <lineage>
        <taxon>Bacteria</taxon>
        <taxon>Pseudomonadati</taxon>
        <taxon>Pseudomonadota</taxon>
        <taxon>Alphaproteobacteria</taxon>
        <taxon>Hyphomicrobiales</taxon>
        <taxon>Methylobacteriaceae</taxon>
        <taxon>Methylobacterium</taxon>
    </lineage>
</organism>
<dbReference type="Pfam" id="PF13524">
    <property type="entry name" value="Glyco_trans_1_2"/>
    <property type="match status" value="1"/>
</dbReference>